<evidence type="ECO:0000256" key="5">
    <source>
        <dbReference type="ARBA" id="ARBA00023284"/>
    </source>
</evidence>
<dbReference type="InterPro" id="IPR012336">
    <property type="entry name" value="Thioredoxin-like_fold"/>
</dbReference>
<evidence type="ECO:0000259" key="8">
    <source>
        <dbReference type="PROSITE" id="PS51352"/>
    </source>
</evidence>
<dbReference type="PANTHER" id="PTHR13887">
    <property type="entry name" value="GLUTATHIONE S-TRANSFERASE KAPPA"/>
    <property type="match status" value="1"/>
</dbReference>
<name>A0ABW1VFY7_9MICO</name>
<comment type="similarity">
    <text evidence="1">Belongs to the thioredoxin family. DsbA subfamily.</text>
</comment>
<dbReference type="SUPFAM" id="SSF52833">
    <property type="entry name" value="Thioredoxin-like"/>
    <property type="match status" value="1"/>
</dbReference>
<dbReference type="Gene3D" id="3.40.30.10">
    <property type="entry name" value="Glutaredoxin"/>
    <property type="match status" value="1"/>
</dbReference>
<gene>
    <name evidence="9" type="ORF">ACFQB0_05860</name>
</gene>
<dbReference type="EMBL" id="JBHSTP010000001">
    <property type="protein sequence ID" value="MFC6355629.1"/>
    <property type="molecule type" value="Genomic_DNA"/>
</dbReference>
<keyword evidence="2" id="KW-0732">Signal</keyword>
<feature type="compositionally biased region" description="Polar residues" evidence="6">
    <location>
        <begin position="44"/>
        <end position="63"/>
    </location>
</feature>
<keyword evidence="7" id="KW-0812">Transmembrane</keyword>
<evidence type="ECO:0000256" key="3">
    <source>
        <dbReference type="ARBA" id="ARBA00023002"/>
    </source>
</evidence>
<keyword evidence="7" id="KW-0472">Membrane</keyword>
<feature type="region of interest" description="Disordered" evidence="6">
    <location>
        <begin position="44"/>
        <end position="75"/>
    </location>
</feature>
<keyword evidence="4" id="KW-1015">Disulfide bond</keyword>
<accession>A0ABW1VFY7</accession>
<evidence type="ECO:0000256" key="4">
    <source>
        <dbReference type="ARBA" id="ARBA00023157"/>
    </source>
</evidence>
<evidence type="ECO:0000313" key="9">
    <source>
        <dbReference type="EMBL" id="MFC6355629.1"/>
    </source>
</evidence>
<keyword evidence="5" id="KW-0676">Redox-active center</keyword>
<dbReference type="PROSITE" id="PS51352">
    <property type="entry name" value="THIOREDOXIN_2"/>
    <property type="match status" value="1"/>
</dbReference>
<evidence type="ECO:0000256" key="6">
    <source>
        <dbReference type="SAM" id="MobiDB-lite"/>
    </source>
</evidence>
<dbReference type="Pfam" id="PF13462">
    <property type="entry name" value="Thioredoxin_4"/>
    <property type="match status" value="1"/>
</dbReference>
<feature type="transmembrane region" description="Helical" evidence="7">
    <location>
        <begin position="20"/>
        <end position="42"/>
    </location>
</feature>
<organism evidence="9 10">
    <name type="scientific">Luethyella okanaganae</name>
    <dbReference type="NCBI Taxonomy" id="69372"/>
    <lineage>
        <taxon>Bacteria</taxon>
        <taxon>Bacillati</taxon>
        <taxon>Actinomycetota</taxon>
        <taxon>Actinomycetes</taxon>
        <taxon>Micrococcales</taxon>
        <taxon>Microbacteriaceae</taxon>
        <taxon>Luethyella</taxon>
    </lineage>
</organism>
<protein>
    <submittedName>
        <fullName evidence="9">DsbA family protein</fullName>
    </submittedName>
</protein>
<evidence type="ECO:0000256" key="1">
    <source>
        <dbReference type="ARBA" id="ARBA00005791"/>
    </source>
</evidence>
<reference evidence="10" key="1">
    <citation type="journal article" date="2019" name="Int. J. Syst. Evol. Microbiol.">
        <title>The Global Catalogue of Microorganisms (GCM) 10K type strain sequencing project: providing services to taxonomists for standard genome sequencing and annotation.</title>
        <authorList>
            <consortium name="The Broad Institute Genomics Platform"/>
            <consortium name="The Broad Institute Genome Sequencing Center for Infectious Disease"/>
            <person name="Wu L."/>
            <person name="Ma J."/>
        </authorList>
    </citation>
    <scope>NUCLEOTIDE SEQUENCE [LARGE SCALE GENOMIC DNA]</scope>
    <source>
        <strain evidence="10">CCUG 43304</strain>
    </source>
</reference>
<evidence type="ECO:0000256" key="2">
    <source>
        <dbReference type="ARBA" id="ARBA00022729"/>
    </source>
</evidence>
<feature type="domain" description="Thioredoxin" evidence="8">
    <location>
        <begin position="45"/>
        <end position="241"/>
    </location>
</feature>
<dbReference type="Proteomes" id="UP001596306">
    <property type="component" value="Unassembled WGS sequence"/>
</dbReference>
<keyword evidence="10" id="KW-1185">Reference proteome</keyword>
<sequence>MNQAPSRVSTLETKYRRSKIINVVLAAVVVFLAVVLVAQMTAGTSPSAVPAPSETSDQMLQTSIERRDPNDPKAIGDVDAPVVMVEWTDMLCPYCAVFSRETLPNIVEEYVKTGKVRIEVRDVAFFGAESENAAVAARAAGNQGMFARYLSAVYGAAPESGHTELSREELIGFAQQIGVPDIHRFTADLDDPELMAQVRESTTTAQRLGVNSVPFFVAGGTTLSGAQPIEVFRDFLDAAIGKAQ</sequence>
<proteinExistence type="inferred from homology"/>
<comment type="caution">
    <text evidence="9">The sequence shown here is derived from an EMBL/GenBank/DDBJ whole genome shotgun (WGS) entry which is preliminary data.</text>
</comment>
<evidence type="ECO:0000256" key="7">
    <source>
        <dbReference type="SAM" id="Phobius"/>
    </source>
</evidence>
<keyword evidence="7" id="KW-1133">Transmembrane helix</keyword>
<keyword evidence="3" id="KW-0560">Oxidoreductase</keyword>
<dbReference type="InterPro" id="IPR013766">
    <property type="entry name" value="Thioredoxin_domain"/>
</dbReference>
<dbReference type="RefSeq" id="WP_386729687.1">
    <property type="nucleotide sequence ID" value="NZ_JBHSTP010000001.1"/>
</dbReference>
<evidence type="ECO:0000313" key="10">
    <source>
        <dbReference type="Proteomes" id="UP001596306"/>
    </source>
</evidence>
<dbReference type="PANTHER" id="PTHR13887:SF14">
    <property type="entry name" value="DISULFIDE BOND FORMATION PROTEIN D"/>
    <property type="match status" value="1"/>
</dbReference>
<dbReference type="InterPro" id="IPR036249">
    <property type="entry name" value="Thioredoxin-like_sf"/>
</dbReference>
<feature type="compositionally biased region" description="Basic and acidic residues" evidence="6">
    <location>
        <begin position="64"/>
        <end position="75"/>
    </location>
</feature>